<name>A0AAV2N300_9HYME</name>
<gene>
    <name evidence="1" type="ORF">LPLAT_LOCUS707</name>
</gene>
<evidence type="ECO:0000313" key="1">
    <source>
        <dbReference type="EMBL" id="CAL1673922.1"/>
    </source>
</evidence>
<sequence>MIQKSKGVFRGENAACRTLSRWPLFMFAVLPTYRRDYRHCSKNSLVEYPGERQGFRTVGTKIKRAEVHESASEEASPLLTVGLLH</sequence>
<proteinExistence type="predicted"/>
<dbReference type="Proteomes" id="UP001497644">
    <property type="component" value="Chromosome 1"/>
</dbReference>
<evidence type="ECO:0000313" key="2">
    <source>
        <dbReference type="Proteomes" id="UP001497644"/>
    </source>
</evidence>
<dbReference type="EMBL" id="OZ034824">
    <property type="protein sequence ID" value="CAL1673922.1"/>
    <property type="molecule type" value="Genomic_DNA"/>
</dbReference>
<reference evidence="1 2" key="1">
    <citation type="submission" date="2024-04" db="EMBL/GenBank/DDBJ databases">
        <authorList>
            <consortium name="Molecular Ecology Group"/>
        </authorList>
    </citation>
    <scope>NUCLEOTIDE SEQUENCE [LARGE SCALE GENOMIC DNA]</scope>
</reference>
<accession>A0AAV2N300</accession>
<protein>
    <submittedName>
        <fullName evidence="1">Uncharacterized protein</fullName>
    </submittedName>
</protein>
<dbReference type="AlphaFoldDB" id="A0AAV2N300"/>
<organism evidence="1 2">
    <name type="scientific">Lasius platythorax</name>
    <dbReference type="NCBI Taxonomy" id="488582"/>
    <lineage>
        <taxon>Eukaryota</taxon>
        <taxon>Metazoa</taxon>
        <taxon>Ecdysozoa</taxon>
        <taxon>Arthropoda</taxon>
        <taxon>Hexapoda</taxon>
        <taxon>Insecta</taxon>
        <taxon>Pterygota</taxon>
        <taxon>Neoptera</taxon>
        <taxon>Endopterygota</taxon>
        <taxon>Hymenoptera</taxon>
        <taxon>Apocrita</taxon>
        <taxon>Aculeata</taxon>
        <taxon>Formicoidea</taxon>
        <taxon>Formicidae</taxon>
        <taxon>Formicinae</taxon>
        <taxon>Lasius</taxon>
        <taxon>Lasius</taxon>
    </lineage>
</organism>
<keyword evidence="2" id="KW-1185">Reference proteome</keyword>